<dbReference type="Pfam" id="PF18029">
    <property type="entry name" value="Glyoxalase_6"/>
    <property type="match status" value="2"/>
</dbReference>
<feature type="domain" description="Glyoxalase-like" evidence="1">
    <location>
        <begin position="134"/>
        <end position="241"/>
    </location>
</feature>
<dbReference type="PANTHER" id="PTHR35908">
    <property type="entry name" value="HYPOTHETICAL FUSION PROTEIN"/>
    <property type="match status" value="1"/>
</dbReference>
<dbReference type="InterPro" id="IPR029068">
    <property type="entry name" value="Glyas_Bleomycin-R_OHBP_Dase"/>
</dbReference>
<comment type="caution">
    <text evidence="2">The sequence shown here is derived from an EMBL/GenBank/DDBJ whole genome shotgun (WGS) entry which is preliminary data.</text>
</comment>
<dbReference type="PANTHER" id="PTHR35908:SF1">
    <property type="entry name" value="CONSERVED PROTEIN"/>
    <property type="match status" value="1"/>
</dbReference>
<dbReference type="InterPro" id="IPR041581">
    <property type="entry name" value="Glyoxalase_6"/>
</dbReference>
<dbReference type="GO" id="GO:0016829">
    <property type="term" value="F:lyase activity"/>
    <property type="evidence" value="ECO:0007669"/>
    <property type="project" value="UniProtKB-KW"/>
</dbReference>
<accession>A0A853B6E7</accession>
<dbReference type="AlphaFoldDB" id="A0A853B6E7"/>
<dbReference type="Gene3D" id="3.10.180.10">
    <property type="entry name" value="2,3-Dihydroxybiphenyl 1,2-Dioxygenase, domain 1"/>
    <property type="match status" value="2"/>
</dbReference>
<evidence type="ECO:0000313" key="2">
    <source>
        <dbReference type="EMBL" id="NYI90382.1"/>
    </source>
</evidence>
<dbReference type="EMBL" id="JACCFK010000001">
    <property type="protein sequence ID" value="NYI90382.1"/>
    <property type="molecule type" value="Genomic_DNA"/>
</dbReference>
<keyword evidence="3" id="KW-1185">Reference proteome</keyword>
<dbReference type="CDD" id="cd06587">
    <property type="entry name" value="VOC"/>
    <property type="match status" value="2"/>
</dbReference>
<keyword evidence="2" id="KW-0456">Lyase</keyword>
<dbReference type="SUPFAM" id="SSF54593">
    <property type="entry name" value="Glyoxalase/Bleomycin resistance protein/Dihydroxybiphenyl dioxygenase"/>
    <property type="match status" value="2"/>
</dbReference>
<reference evidence="2 3" key="1">
    <citation type="submission" date="2020-07" db="EMBL/GenBank/DDBJ databases">
        <title>Sequencing the genomes of 1000 actinobacteria strains.</title>
        <authorList>
            <person name="Klenk H.-P."/>
        </authorList>
    </citation>
    <scope>NUCLEOTIDE SEQUENCE [LARGE SCALE GENOMIC DNA]</scope>
    <source>
        <strain evidence="2 3">DSM 104006</strain>
    </source>
</reference>
<sequence>MTSRLVSLVIDANRPRELAEFWAALLDWTITFEDHEEVDVEPPEEDGSDLEFVFGTVPEAKDPGRKNRVHLDLPSTSLEDQAAKVDRALSLGARKRDIGQGTVPWVVLADPEGNEFCVLEPRPGYTTTEAVAAIVVDTHDPLALATFWAEAAGWRIGNQEPVIVGLRAPTGRGPWLEFLRAGDTKTIKNRLHLDVAPFADGDTAAESARLCGLGAHRIDIGQRDVPWEVLADPEGNEFCVLSPR</sequence>
<evidence type="ECO:0000259" key="1">
    <source>
        <dbReference type="Pfam" id="PF18029"/>
    </source>
</evidence>
<feature type="domain" description="Glyoxalase-like" evidence="1">
    <location>
        <begin position="8"/>
        <end position="119"/>
    </location>
</feature>
<gene>
    <name evidence="2" type="ORF">HNR02_003705</name>
</gene>
<evidence type="ECO:0000313" key="3">
    <source>
        <dbReference type="Proteomes" id="UP000549616"/>
    </source>
</evidence>
<protein>
    <submittedName>
        <fullName evidence="2">Putative enzyme related to lactoylglutathione lyase</fullName>
    </submittedName>
</protein>
<proteinExistence type="predicted"/>
<organism evidence="2 3">
    <name type="scientific">Amycolatopsis endophytica</name>
    <dbReference type="NCBI Taxonomy" id="860233"/>
    <lineage>
        <taxon>Bacteria</taxon>
        <taxon>Bacillati</taxon>
        <taxon>Actinomycetota</taxon>
        <taxon>Actinomycetes</taxon>
        <taxon>Pseudonocardiales</taxon>
        <taxon>Pseudonocardiaceae</taxon>
        <taxon>Amycolatopsis</taxon>
    </lineage>
</organism>
<dbReference type="Proteomes" id="UP000549616">
    <property type="component" value="Unassembled WGS sequence"/>
</dbReference>
<dbReference type="RefSeq" id="WP_179774407.1">
    <property type="nucleotide sequence ID" value="NZ_JACCFK010000001.1"/>
</dbReference>
<name>A0A853B6E7_9PSEU</name>